<comment type="caution">
    <text evidence="1">The sequence shown here is derived from an EMBL/GenBank/DDBJ whole genome shotgun (WGS) entry which is preliminary data.</text>
</comment>
<accession>A0ACB9KVX0</accession>
<keyword evidence="2" id="KW-1185">Reference proteome</keyword>
<evidence type="ECO:0000313" key="2">
    <source>
        <dbReference type="Proteomes" id="UP000828941"/>
    </source>
</evidence>
<gene>
    <name evidence="1" type="ORF">L6164_034823</name>
</gene>
<reference evidence="1 2" key="1">
    <citation type="journal article" date="2022" name="DNA Res.">
        <title>Chromosomal-level genome assembly of the orchid tree Bauhinia variegata (Leguminosae; Cercidoideae) supports the allotetraploid origin hypothesis of Bauhinia.</title>
        <authorList>
            <person name="Zhong Y."/>
            <person name="Chen Y."/>
            <person name="Zheng D."/>
            <person name="Pang J."/>
            <person name="Liu Y."/>
            <person name="Luo S."/>
            <person name="Meng S."/>
            <person name="Qian L."/>
            <person name="Wei D."/>
            <person name="Dai S."/>
            <person name="Zhou R."/>
        </authorList>
    </citation>
    <scope>NUCLEOTIDE SEQUENCE [LARGE SCALE GENOMIC DNA]</scope>
    <source>
        <strain evidence="1">BV-YZ2020</strain>
    </source>
</reference>
<organism evidence="1 2">
    <name type="scientific">Bauhinia variegata</name>
    <name type="common">Purple orchid tree</name>
    <name type="synonym">Phanera variegata</name>
    <dbReference type="NCBI Taxonomy" id="167791"/>
    <lineage>
        <taxon>Eukaryota</taxon>
        <taxon>Viridiplantae</taxon>
        <taxon>Streptophyta</taxon>
        <taxon>Embryophyta</taxon>
        <taxon>Tracheophyta</taxon>
        <taxon>Spermatophyta</taxon>
        <taxon>Magnoliopsida</taxon>
        <taxon>eudicotyledons</taxon>
        <taxon>Gunneridae</taxon>
        <taxon>Pentapetalae</taxon>
        <taxon>rosids</taxon>
        <taxon>fabids</taxon>
        <taxon>Fabales</taxon>
        <taxon>Fabaceae</taxon>
        <taxon>Cercidoideae</taxon>
        <taxon>Cercideae</taxon>
        <taxon>Bauhiniinae</taxon>
        <taxon>Bauhinia</taxon>
    </lineage>
</organism>
<dbReference type="EMBL" id="CM039438">
    <property type="protein sequence ID" value="KAI4301556.1"/>
    <property type="molecule type" value="Genomic_DNA"/>
</dbReference>
<dbReference type="Proteomes" id="UP000828941">
    <property type="component" value="Chromosome 13"/>
</dbReference>
<proteinExistence type="predicted"/>
<sequence length="122" mass="13368">MRPQECSFIASRSRILFSCIVFFKAKRKSGKEMASFSHNSCLFISLVLLFCNAHKLDALDTAKSQNPSAIMQKVCAETRKPNFCLAALSSIPKAGSTGLEGLGFIAIQLTIENATDTLKYID</sequence>
<name>A0ACB9KVX0_BAUVA</name>
<evidence type="ECO:0000313" key="1">
    <source>
        <dbReference type="EMBL" id="KAI4301556.1"/>
    </source>
</evidence>
<protein>
    <submittedName>
        <fullName evidence="1">Uncharacterized protein</fullName>
    </submittedName>
</protein>